<feature type="region of interest" description="Disordered" evidence="1">
    <location>
        <begin position="63"/>
        <end position="92"/>
    </location>
</feature>
<dbReference type="AlphaFoldDB" id="A0A1I7UWH9"/>
<evidence type="ECO:0000313" key="3">
    <source>
        <dbReference type="WBParaSite" id="Csp11.Scaffold630.g20045.t1"/>
    </source>
</evidence>
<reference evidence="3" key="1">
    <citation type="submission" date="2016-11" db="UniProtKB">
        <authorList>
            <consortium name="WormBaseParasite"/>
        </authorList>
    </citation>
    <scope>IDENTIFICATION</scope>
</reference>
<organism evidence="2 3">
    <name type="scientific">Caenorhabditis tropicalis</name>
    <dbReference type="NCBI Taxonomy" id="1561998"/>
    <lineage>
        <taxon>Eukaryota</taxon>
        <taxon>Metazoa</taxon>
        <taxon>Ecdysozoa</taxon>
        <taxon>Nematoda</taxon>
        <taxon>Chromadorea</taxon>
        <taxon>Rhabditida</taxon>
        <taxon>Rhabditina</taxon>
        <taxon>Rhabditomorpha</taxon>
        <taxon>Rhabditoidea</taxon>
        <taxon>Rhabditidae</taxon>
        <taxon>Peloderinae</taxon>
        <taxon>Caenorhabditis</taxon>
    </lineage>
</organism>
<proteinExistence type="predicted"/>
<sequence length="92" mass="10608">MSFMNKVEDSLSSAYVEHKLDPLDKPAQHYEAPQEPQEHHSGHHRLSDAFMTLKDSILGDTCHKTGEAFNDPDEEEDKMMDDKRKMSESKDM</sequence>
<feature type="compositionally biased region" description="Basic and acidic residues" evidence="1">
    <location>
        <begin position="17"/>
        <end position="28"/>
    </location>
</feature>
<evidence type="ECO:0000313" key="2">
    <source>
        <dbReference type="Proteomes" id="UP000095282"/>
    </source>
</evidence>
<accession>A0A1I7UWH9</accession>
<feature type="region of interest" description="Disordered" evidence="1">
    <location>
        <begin position="17"/>
        <end position="46"/>
    </location>
</feature>
<dbReference type="Proteomes" id="UP000095282">
    <property type="component" value="Unplaced"/>
</dbReference>
<name>A0A1I7UWH9_9PELO</name>
<dbReference type="WBParaSite" id="Csp11.Scaffold630.g20045.t1">
    <property type="protein sequence ID" value="Csp11.Scaffold630.g20045.t1"/>
    <property type="gene ID" value="Csp11.Scaffold630.g20045"/>
</dbReference>
<feature type="compositionally biased region" description="Acidic residues" evidence="1">
    <location>
        <begin position="70"/>
        <end position="79"/>
    </location>
</feature>
<evidence type="ECO:0000256" key="1">
    <source>
        <dbReference type="SAM" id="MobiDB-lite"/>
    </source>
</evidence>
<dbReference type="eggNOG" id="ENOG502TJ2H">
    <property type="taxonomic scope" value="Eukaryota"/>
</dbReference>
<protein>
    <submittedName>
        <fullName evidence="3">Phosphoprotein</fullName>
    </submittedName>
</protein>
<keyword evidence="2" id="KW-1185">Reference proteome</keyword>
<feature type="compositionally biased region" description="Basic and acidic residues" evidence="1">
    <location>
        <begin position="80"/>
        <end position="92"/>
    </location>
</feature>